<evidence type="ECO:0000259" key="4">
    <source>
        <dbReference type="PROSITE" id="PS50853"/>
    </source>
</evidence>
<reference evidence="5 6" key="1">
    <citation type="submission" date="2013-09" db="EMBL/GenBank/DDBJ databases">
        <authorList>
            <person name="Zeng Z."/>
            <person name="Chen C."/>
        </authorList>
    </citation>
    <scope>NUCLEOTIDE SEQUENCE [LARGE SCALE GENOMIC DNA]</scope>
    <source>
        <strain evidence="5 6">GH29-5</strain>
    </source>
</reference>
<feature type="non-terminal residue" evidence="5">
    <location>
        <position position="412"/>
    </location>
</feature>
<evidence type="ECO:0000313" key="6">
    <source>
        <dbReference type="Proteomes" id="UP000030121"/>
    </source>
</evidence>
<protein>
    <recommendedName>
        <fullName evidence="7">Fibronectin type-III domain-containing protein</fullName>
    </recommendedName>
</protein>
<dbReference type="SUPFAM" id="SSF49854">
    <property type="entry name" value="Spermadhesin, CUB domain"/>
    <property type="match status" value="1"/>
</dbReference>
<gene>
    <name evidence="5" type="ORF">Q764_14325</name>
</gene>
<dbReference type="InterPro" id="IPR035914">
    <property type="entry name" value="Sperma_CUB_dom_sf"/>
</dbReference>
<dbReference type="InterPro" id="IPR000859">
    <property type="entry name" value="CUB_dom"/>
</dbReference>
<evidence type="ECO:0000313" key="5">
    <source>
        <dbReference type="EMBL" id="KGO84822.1"/>
    </source>
</evidence>
<dbReference type="SUPFAM" id="SSF49265">
    <property type="entry name" value="Fibronectin type III"/>
    <property type="match status" value="1"/>
</dbReference>
<dbReference type="CDD" id="cd00063">
    <property type="entry name" value="FN3"/>
    <property type="match status" value="1"/>
</dbReference>
<keyword evidence="6" id="KW-1185">Reference proteome</keyword>
<dbReference type="Gene3D" id="2.60.40.10">
    <property type="entry name" value="Immunoglobulins"/>
    <property type="match status" value="1"/>
</dbReference>
<dbReference type="CDD" id="cd00041">
    <property type="entry name" value="CUB"/>
    <property type="match status" value="1"/>
</dbReference>
<dbReference type="Gene3D" id="2.60.120.290">
    <property type="entry name" value="Spermadhesin, CUB domain"/>
    <property type="match status" value="1"/>
</dbReference>
<evidence type="ECO:0000256" key="1">
    <source>
        <dbReference type="ARBA" id="ARBA00022737"/>
    </source>
</evidence>
<dbReference type="PROSITE" id="PS50853">
    <property type="entry name" value="FN3"/>
    <property type="match status" value="2"/>
</dbReference>
<dbReference type="PROSITE" id="PS01180">
    <property type="entry name" value="CUB"/>
    <property type="match status" value="1"/>
</dbReference>
<dbReference type="Proteomes" id="UP000030121">
    <property type="component" value="Unassembled WGS sequence"/>
</dbReference>
<feature type="domain" description="Fibronectin type-III" evidence="4">
    <location>
        <begin position="185"/>
        <end position="275"/>
    </location>
</feature>
<accession>A0A0A2LWS9</accession>
<feature type="domain" description="CUB" evidence="3">
    <location>
        <begin position="257"/>
        <end position="384"/>
    </location>
</feature>
<dbReference type="EMBL" id="JRLW01000065">
    <property type="protein sequence ID" value="KGO84822.1"/>
    <property type="molecule type" value="Genomic_DNA"/>
</dbReference>
<dbReference type="InterPro" id="IPR013783">
    <property type="entry name" value="Ig-like_fold"/>
</dbReference>
<sequence length="412" mass="42907">MLGYSQVFSENFDATAAIPAGWTVTNNGLGTGQQWTYTGVATQVNSAPGAMRVLAQNTGGTQTFEDWLITPAINLTAVSNPQLRFQAKTSLGNNQNSKIKVMVSTTNTTLASFTLVKEWHEFYTGDPDPANAIGTANNVYALNTADLTAVAGSQATVYVAFVMENTGAGDNWFLDDVEIVQTCPDVTTPVATPTGQTTAQLSWANPGSVPSFDVEIVALPGTPTGVPTYTAVTSNPFNVTTGLVAGAQYAFYVRSNCGGVTGNWTAATNFTMPINYCTGTHFYDPGGAAANYPANANVTTLICPANPGDIVTVSFATFNTQLNTDFLRVYDGPNATYPLLATLSGTTVPAPISANIINGGCLTFVFTSNATTQAAGWDATVTCAPPPTCPAPSNLLVNGTTDTTATLSWTPG</sequence>
<dbReference type="AlphaFoldDB" id="A0A0A2LWS9"/>
<organism evidence="5 6">
    <name type="scientific">Flavobacterium suncheonense GH29-5 = DSM 17707</name>
    <dbReference type="NCBI Taxonomy" id="1121899"/>
    <lineage>
        <taxon>Bacteria</taxon>
        <taxon>Pseudomonadati</taxon>
        <taxon>Bacteroidota</taxon>
        <taxon>Flavobacteriia</taxon>
        <taxon>Flavobacteriales</taxon>
        <taxon>Flavobacteriaceae</taxon>
        <taxon>Flavobacterium</taxon>
    </lineage>
</organism>
<evidence type="ECO:0000256" key="2">
    <source>
        <dbReference type="ARBA" id="ARBA00023157"/>
    </source>
</evidence>
<evidence type="ECO:0008006" key="7">
    <source>
        <dbReference type="Google" id="ProtNLM"/>
    </source>
</evidence>
<keyword evidence="2" id="KW-1015">Disulfide bond</keyword>
<keyword evidence="1" id="KW-0677">Repeat</keyword>
<dbReference type="InterPro" id="IPR036116">
    <property type="entry name" value="FN3_sf"/>
</dbReference>
<evidence type="ECO:0000259" key="3">
    <source>
        <dbReference type="PROSITE" id="PS01180"/>
    </source>
</evidence>
<dbReference type="NCBIfam" id="NF038128">
    <property type="entry name" value="choice_anch_J"/>
    <property type="match status" value="1"/>
</dbReference>
<dbReference type="Pfam" id="PF00431">
    <property type="entry name" value="CUB"/>
    <property type="match status" value="1"/>
</dbReference>
<comment type="caution">
    <text evidence="5">The sequence shown here is derived from an EMBL/GenBank/DDBJ whole genome shotgun (WGS) entry which is preliminary data.</text>
</comment>
<dbReference type="Gene3D" id="2.60.120.200">
    <property type="match status" value="1"/>
</dbReference>
<feature type="domain" description="Fibronectin type-III" evidence="4">
    <location>
        <begin position="391"/>
        <end position="412"/>
    </location>
</feature>
<proteinExistence type="predicted"/>
<dbReference type="eggNOG" id="COG3291">
    <property type="taxonomic scope" value="Bacteria"/>
</dbReference>
<dbReference type="SMART" id="SM00042">
    <property type="entry name" value="CUB"/>
    <property type="match status" value="1"/>
</dbReference>
<dbReference type="InterPro" id="IPR003961">
    <property type="entry name" value="FN3_dom"/>
</dbReference>
<name>A0A0A2LWS9_9FLAO</name>
<dbReference type="PANTHER" id="PTHR24251">
    <property type="entry name" value="OVOCHYMASE-RELATED"/>
    <property type="match status" value="1"/>
</dbReference>